<sequence>MKNNPYYKLPELDRKIREITILHPDVMENLGVYVIPIKREVEETKSNSDSTSQELHDGSITTDDTTQSHIDDLLQNTEMIKAMEPEEKLKYIPQLKHTIVYEILKNRDVLKKLSDKIGEEHGL</sequence>
<feature type="compositionally biased region" description="Polar residues" evidence="1">
    <location>
        <begin position="47"/>
        <end position="67"/>
    </location>
</feature>
<organism evidence="2 3">
    <name type="scientific">Theileria equi strain WA</name>
    <dbReference type="NCBI Taxonomy" id="1537102"/>
    <lineage>
        <taxon>Eukaryota</taxon>
        <taxon>Sar</taxon>
        <taxon>Alveolata</taxon>
        <taxon>Apicomplexa</taxon>
        <taxon>Aconoidasida</taxon>
        <taxon>Piroplasmida</taxon>
        <taxon>Theileriidae</taxon>
        <taxon>Theileria</taxon>
    </lineage>
</organism>
<protein>
    <submittedName>
        <fullName evidence="2">Uncharacterized protein</fullName>
    </submittedName>
</protein>
<evidence type="ECO:0000256" key="1">
    <source>
        <dbReference type="SAM" id="MobiDB-lite"/>
    </source>
</evidence>
<name>L0B1D6_THEEQ</name>
<gene>
    <name evidence="2" type="ORF">BEWA_011000</name>
</gene>
<dbReference type="VEuPathDB" id="PiroplasmaDB:BEWA_011000"/>
<dbReference type="GeneID" id="15806306"/>
<evidence type="ECO:0000313" key="3">
    <source>
        <dbReference type="Proteomes" id="UP000031512"/>
    </source>
</evidence>
<keyword evidence="3" id="KW-1185">Reference proteome</keyword>
<dbReference type="AlphaFoldDB" id="L0B1D6"/>
<dbReference type="OrthoDB" id="367238at2759"/>
<dbReference type="Proteomes" id="UP000031512">
    <property type="component" value="Chromosome 3"/>
</dbReference>
<dbReference type="eggNOG" id="ENOG502SY08">
    <property type="taxonomic scope" value="Eukaryota"/>
</dbReference>
<reference evidence="2 3" key="1">
    <citation type="journal article" date="2012" name="BMC Genomics">
        <title>Comparative genomic analysis and phylogenetic position of Theileria equi.</title>
        <authorList>
            <person name="Kappmeyer L.S."/>
            <person name="Thiagarajan M."/>
            <person name="Herndon D.R."/>
            <person name="Ramsay J.D."/>
            <person name="Caler E."/>
            <person name="Djikeng A."/>
            <person name="Gillespie J.J."/>
            <person name="Lau A.O."/>
            <person name="Roalson E.H."/>
            <person name="Silva J.C."/>
            <person name="Silva M.G."/>
            <person name="Suarez C.E."/>
            <person name="Ueti M.W."/>
            <person name="Nene V.M."/>
            <person name="Mealey R.H."/>
            <person name="Knowles D.P."/>
            <person name="Brayton K.A."/>
        </authorList>
    </citation>
    <scope>NUCLEOTIDE SEQUENCE [LARGE SCALE GENOMIC DNA]</scope>
    <source>
        <strain evidence="2 3">WA</strain>
    </source>
</reference>
<dbReference type="RefSeq" id="XP_004831348.1">
    <property type="nucleotide sequence ID" value="XM_004831291.1"/>
</dbReference>
<dbReference type="EMBL" id="CP001670">
    <property type="protein sequence ID" value="AFZ81682.1"/>
    <property type="molecule type" value="Genomic_DNA"/>
</dbReference>
<accession>L0B1D6</accession>
<dbReference type="KEGG" id="beq:BEWA_011000"/>
<proteinExistence type="predicted"/>
<evidence type="ECO:0000313" key="2">
    <source>
        <dbReference type="EMBL" id="AFZ81682.1"/>
    </source>
</evidence>
<feature type="region of interest" description="Disordered" evidence="1">
    <location>
        <begin position="42"/>
        <end position="67"/>
    </location>
</feature>